<dbReference type="InParanoid" id="H2XJX3"/>
<dbReference type="Proteomes" id="UP000008144">
    <property type="component" value="Chromosome 4"/>
</dbReference>
<dbReference type="GeneID" id="100176567"/>
<keyword evidence="3" id="KW-1185">Reference proteome</keyword>
<proteinExistence type="predicted"/>
<reference evidence="2" key="3">
    <citation type="submission" date="2025-08" db="UniProtKB">
        <authorList>
            <consortium name="Ensembl"/>
        </authorList>
    </citation>
    <scope>IDENTIFICATION</scope>
</reference>
<reference evidence="3" key="1">
    <citation type="journal article" date="2002" name="Science">
        <title>The draft genome of Ciona intestinalis: insights into chordate and vertebrate origins.</title>
        <authorList>
            <person name="Dehal P."/>
            <person name="Satou Y."/>
            <person name="Campbell R.K."/>
            <person name="Chapman J."/>
            <person name="Degnan B."/>
            <person name="De Tomaso A."/>
            <person name="Davidson B."/>
            <person name="Di Gregorio A."/>
            <person name="Gelpke M."/>
            <person name="Goodstein D.M."/>
            <person name="Harafuji N."/>
            <person name="Hastings K.E."/>
            <person name="Ho I."/>
            <person name="Hotta K."/>
            <person name="Huang W."/>
            <person name="Kawashima T."/>
            <person name="Lemaire P."/>
            <person name="Martinez D."/>
            <person name="Meinertzhagen I.A."/>
            <person name="Necula S."/>
            <person name="Nonaka M."/>
            <person name="Putnam N."/>
            <person name="Rash S."/>
            <person name="Saiga H."/>
            <person name="Satake M."/>
            <person name="Terry A."/>
            <person name="Yamada L."/>
            <person name="Wang H.G."/>
            <person name="Awazu S."/>
            <person name="Azumi K."/>
            <person name="Boore J."/>
            <person name="Branno M."/>
            <person name="Chin-Bow S."/>
            <person name="DeSantis R."/>
            <person name="Doyle S."/>
            <person name="Francino P."/>
            <person name="Keys D.N."/>
            <person name="Haga S."/>
            <person name="Hayashi H."/>
            <person name="Hino K."/>
            <person name="Imai K.S."/>
            <person name="Inaba K."/>
            <person name="Kano S."/>
            <person name="Kobayashi K."/>
            <person name="Kobayashi M."/>
            <person name="Lee B.I."/>
            <person name="Makabe K.W."/>
            <person name="Manohar C."/>
            <person name="Matassi G."/>
            <person name="Medina M."/>
            <person name="Mochizuki Y."/>
            <person name="Mount S."/>
            <person name="Morishita T."/>
            <person name="Miura S."/>
            <person name="Nakayama A."/>
            <person name="Nishizaka S."/>
            <person name="Nomoto H."/>
            <person name="Ohta F."/>
            <person name="Oishi K."/>
            <person name="Rigoutsos I."/>
            <person name="Sano M."/>
            <person name="Sasaki A."/>
            <person name="Sasakura Y."/>
            <person name="Shoguchi E."/>
            <person name="Shin-i T."/>
            <person name="Spagnuolo A."/>
            <person name="Stainier D."/>
            <person name="Suzuki M.M."/>
            <person name="Tassy O."/>
            <person name="Takatori N."/>
            <person name="Tokuoka M."/>
            <person name="Yagi K."/>
            <person name="Yoshizaki F."/>
            <person name="Wada S."/>
            <person name="Zhang C."/>
            <person name="Hyatt P.D."/>
            <person name="Larimer F."/>
            <person name="Detter C."/>
            <person name="Doggett N."/>
            <person name="Glavina T."/>
            <person name="Hawkins T."/>
            <person name="Richardson P."/>
            <person name="Lucas S."/>
            <person name="Kohara Y."/>
            <person name="Levine M."/>
            <person name="Satoh N."/>
            <person name="Rokhsar D.S."/>
        </authorList>
    </citation>
    <scope>NUCLEOTIDE SEQUENCE [LARGE SCALE GENOMIC DNA]</scope>
</reference>
<reference evidence="2" key="4">
    <citation type="submission" date="2025-09" db="UniProtKB">
        <authorList>
            <consortium name="Ensembl"/>
        </authorList>
    </citation>
    <scope>IDENTIFICATION</scope>
</reference>
<protein>
    <submittedName>
        <fullName evidence="2">ARL14 effector protein-like</fullName>
    </submittedName>
</protein>
<dbReference type="KEGG" id="cin:100176567"/>
<dbReference type="Pfam" id="PF14949">
    <property type="entry name" value="ARF7EP_C"/>
    <property type="match status" value="1"/>
</dbReference>
<dbReference type="PANTHER" id="PTHR46536">
    <property type="entry name" value="ARL14 EFFECTOR PROTEIN"/>
    <property type="match status" value="1"/>
</dbReference>
<gene>
    <name evidence="2" type="primary">LOC100176567</name>
</gene>
<dbReference type="PANTHER" id="PTHR46536:SF3">
    <property type="entry name" value="ARF7 EFFECTOR PROTEIN C-TERMINAL DOMAIN-CONTAINING PROTEIN"/>
    <property type="match status" value="1"/>
</dbReference>
<dbReference type="Ensembl" id="ENSCINT00000032656.1">
    <property type="protein sequence ID" value="ENSCINP00000029955.1"/>
    <property type="gene ID" value="ENSCING00000021817.1"/>
</dbReference>
<dbReference type="STRING" id="7719.ENSCINP00000029955"/>
<dbReference type="EMBL" id="EAAA01001876">
    <property type="status" value="NOT_ANNOTATED_CDS"/>
    <property type="molecule type" value="Genomic_DNA"/>
</dbReference>
<name>H2XJX3_CIOIN</name>
<reference evidence="2" key="2">
    <citation type="journal article" date="2008" name="Genome Biol.">
        <title>Improved genome assembly and evidence-based global gene model set for the chordate Ciona intestinalis: new insight into intron and operon populations.</title>
        <authorList>
            <person name="Satou Y."/>
            <person name="Mineta K."/>
            <person name="Ogasawara M."/>
            <person name="Sasakura Y."/>
            <person name="Shoguchi E."/>
            <person name="Ueno K."/>
            <person name="Yamada L."/>
            <person name="Matsumoto J."/>
            <person name="Wasserscheid J."/>
            <person name="Dewar K."/>
            <person name="Wiley G.B."/>
            <person name="Macmil S.L."/>
            <person name="Roe B.A."/>
            <person name="Zeller R.W."/>
            <person name="Hastings K.E."/>
            <person name="Lemaire P."/>
            <person name="Lindquist E."/>
            <person name="Endo T."/>
            <person name="Hotta K."/>
            <person name="Inaba K."/>
        </authorList>
    </citation>
    <scope>NUCLEOTIDE SEQUENCE [LARGE SCALE GENOMIC DNA]</scope>
    <source>
        <strain evidence="2">wild type</strain>
    </source>
</reference>
<organism evidence="2 3">
    <name type="scientific">Ciona intestinalis</name>
    <name type="common">Transparent sea squirt</name>
    <name type="synonym">Ascidia intestinalis</name>
    <dbReference type="NCBI Taxonomy" id="7719"/>
    <lineage>
        <taxon>Eukaryota</taxon>
        <taxon>Metazoa</taxon>
        <taxon>Chordata</taxon>
        <taxon>Tunicata</taxon>
        <taxon>Ascidiacea</taxon>
        <taxon>Phlebobranchia</taxon>
        <taxon>Cionidae</taxon>
        <taxon>Ciona</taxon>
    </lineage>
</organism>
<dbReference type="GeneTree" id="ENSGT00940000156586"/>
<sequence length="122" mass="14025">MSNEPVFENPKIKSLKFVNPGPALEDFNPEMSLRQERKLKRVLQNKKNKSAIYDNNGKLLSNGKDMCDCLNEQCPGCFYPCDSCGGTKCGKECRCSRKWYYDSVEVEGGQSRYFNVKTQYQK</sequence>
<feature type="domain" description="ARF7 effector protein C-terminal" evidence="1">
    <location>
        <begin position="11"/>
        <end position="107"/>
    </location>
</feature>
<dbReference type="AlphaFoldDB" id="H2XJX3"/>
<accession>H2XJX3</accession>
<dbReference type="HOGENOM" id="CLU_105549_3_0_1"/>
<dbReference type="OrthoDB" id="5984406at2759"/>
<evidence type="ECO:0000313" key="2">
    <source>
        <dbReference type="Ensembl" id="ENSCINP00000029955.1"/>
    </source>
</evidence>
<evidence type="ECO:0000259" key="1">
    <source>
        <dbReference type="Pfam" id="PF14949"/>
    </source>
</evidence>
<accession>A0A1W2WBF7</accession>
<dbReference type="InterPro" id="IPR029264">
    <property type="entry name" value="ARF7EP_C"/>
</dbReference>
<dbReference type="RefSeq" id="XP_002125376.1">
    <property type="nucleotide sequence ID" value="XM_002125340.5"/>
</dbReference>
<dbReference type="OMA" id="YIIESFF"/>
<evidence type="ECO:0000313" key="3">
    <source>
        <dbReference type="Proteomes" id="UP000008144"/>
    </source>
</evidence>